<dbReference type="InterPro" id="IPR006145">
    <property type="entry name" value="PsdUridine_synth_RsuA/RluA"/>
</dbReference>
<dbReference type="Proteomes" id="UP000002729">
    <property type="component" value="Unassembled WGS sequence"/>
</dbReference>
<dbReference type="Gene3D" id="3.30.2350.10">
    <property type="entry name" value="Pseudouridine synthase"/>
    <property type="match status" value="1"/>
</dbReference>
<dbReference type="Pfam" id="PF00849">
    <property type="entry name" value="PseudoU_synth_2"/>
    <property type="match status" value="1"/>
</dbReference>
<evidence type="ECO:0000313" key="4">
    <source>
        <dbReference type="Proteomes" id="UP000002729"/>
    </source>
</evidence>
<dbReference type="GO" id="GO:0003723">
    <property type="term" value="F:RNA binding"/>
    <property type="evidence" value="ECO:0007669"/>
    <property type="project" value="InterPro"/>
</dbReference>
<dbReference type="GeneID" id="20220168"/>
<dbReference type="InParanoid" id="F0Y9A5"/>
<evidence type="ECO:0000259" key="2">
    <source>
        <dbReference type="Pfam" id="PF00849"/>
    </source>
</evidence>
<organism evidence="4">
    <name type="scientific">Aureococcus anophagefferens</name>
    <name type="common">Harmful bloom alga</name>
    <dbReference type="NCBI Taxonomy" id="44056"/>
    <lineage>
        <taxon>Eukaryota</taxon>
        <taxon>Sar</taxon>
        <taxon>Stramenopiles</taxon>
        <taxon>Ochrophyta</taxon>
        <taxon>Pelagophyceae</taxon>
        <taxon>Pelagomonadales</taxon>
        <taxon>Pelagomonadaceae</taxon>
        <taxon>Aureococcus</taxon>
    </lineage>
</organism>
<dbReference type="InterPro" id="IPR050188">
    <property type="entry name" value="RluA_PseudoU_synthase"/>
</dbReference>
<dbReference type="KEGG" id="aaf:AURANDRAFT_26183"/>
<dbReference type="RefSeq" id="XP_009037091.1">
    <property type="nucleotide sequence ID" value="XM_009038843.1"/>
</dbReference>
<evidence type="ECO:0000256" key="1">
    <source>
        <dbReference type="ARBA" id="ARBA00010876"/>
    </source>
</evidence>
<comment type="similarity">
    <text evidence="1">Belongs to the pseudouridine synthase RluA family.</text>
</comment>
<dbReference type="EMBL" id="GL833128">
    <property type="protein sequence ID" value="EGB08372.1"/>
    <property type="molecule type" value="Genomic_DNA"/>
</dbReference>
<dbReference type="InterPro" id="IPR020103">
    <property type="entry name" value="PsdUridine_synth_cat_dom_sf"/>
</dbReference>
<accession>F0Y9A5</accession>
<proteinExistence type="inferred from homology"/>
<sequence length="91" mass="9739">MVPCADGKPCRTTFAVVDRGADTTTLELEPHTGRLHQLRAHCAAIGHPILGDDIYGADAEGSRLHLHAKALRFAEPSSGDTWTVESASGFR</sequence>
<dbReference type="SUPFAM" id="SSF55120">
    <property type="entry name" value="Pseudouridine synthase"/>
    <property type="match status" value="1"/>
</dbReference>
<dbReference type="PANTHER" id="PTHR21600">
    <property type="entry name" value="MITOCHONDRIAL RNA PSEUDOURIDINE SYNTHASE"/>
    <property type="match status" value="1"/>
</dbReference>
<dbReference type="GO" id="GO:0000455">
    <property type="term" value="P:enzyme-directed rRNA pseudouridine synthesis"/>
    <property type="evidence" value="ECO:0007669"/>
    <property type="project" value="TreeGrafter"/>
</dbReference>
<gene>
    <name evidence="3" type="ORF">AURANDRAFT_26183</name>
</gene>
<dbReference type="AlphaFoldDB" id="F0Y9A5"/>
<dbReference type="PANTHER" id="PTHR21600:SF87">
    <property type="entry name" value="RNA PSEUDOURIDYLATE SYNTHASE DOMAIN-CONTAINING PROTEIN 1"/>
    <property type="match status" value="1"/>
</dbReference>
<feature type="domain" description="Pseudouridine synthase RsuA/RluA-like" evidence="2">
    <location>
        <begin position="5"/>
        <end position="44"/>
    </location>
</feature>
<evidence type="ECO:0000313" key="3">
    <source>
        <dbReference type="EMBL" id="EGB08372.1"/>
    </source>
</evidence>
<reference evidence="3 4" key="1">
    <citation type="journal article" date="2011" name="Proc. Natl. Acad. Sci. U.S.A.">
        <title>Niche of harmful alga Aureococcus anophagefferens revealed through ecogenomics.</title>
        <authorList>
            <person name="Gobler C.J."/>
            <person name="Berry D.L."/>
            <person name="Dyhrman S.T."/>
            <person name="Wilhelm S.W."/>
            <person name="Salamov A."/>
            <person name="Lobanov A.V."/>
            <person name="Zhang Y."/>
            <person name="Collier J.L."/>
            <person name="Wurch L.L."/>
            <person name="Kustka A.B."/>
            <person name="Dill B.D."/>
            <person name="Shah M."/>
            <person name="VerBerkmoes N.C."/>
            <person name="Kuo A."/>
            <person name="Terry A."/>
            <person name="Pangilinan J."/>
            <person name="Lindquist E.A."/>
            <person name="Lucas S."/>
            <person name="Paulsen I.T."/>
            <person name="Hattenrath-Lehmann T.K."/>
            <person name="Talmage S.C."/>
            <person name="Walker E.A."/>
            <person name="Koch F."/>
            <person name="Burson A.M."/>
            <person name="Marcoval M.A."/>
            <person name="Tang Y.Z."/>
            <person name="Lecleir G.R."/>
            <person name="Coyne K.J."/>
            <person name="Berg G.M."/>
            <person name="Bertrand E.M."/>
            <person name="Saito M.A."/>
            <person name="Gladyshev V.N."/>
            <person name="Grigoriev I.V."/>
        </authorList>
    </citation>
    <scope>NUCLEOTIDE SEQUENCE [LARGE SCALE GENOMIC DNA]</scope>
    <source>
        <strain evidence="4">CCMP 1984</strain>
    </source>
</reference>
<dbReference type="CDD" id="cd02869">
    <property type="entry name" value="PseudoU_synth_RluA_like"/>
    <property type="match status" value="1"/>
</dbReference>
<name>F0Y9A5_AURAN</name>
<dbReference type="GO" id="GO:0009982">
    <property type="term" value="F:pseudouridine synthase activity"/>
    <property type="evidence" value="ECO:0007669"/>
    <property type="project" value="InterPro"/>
</dbReference>
<protein>
    <recommendedName>
        <fullName evidence="2">Pseudouridine synthase RsuA/RluA-like domain-containing protein</fullName>
    </recommendedName>
</protein>
<dbReference type="OrthoDB" id="418349at2759"/>
<keyword evidence="4" id="KW-1185">Reference proteome</keyword>